<evidence type="ECO:0000256" key="1">
    <source>
        <dbReference type="SAM" id="Phobius"/>
    </source>
</evidence>
<keyword evidence="3" id="KW-1185">Reference proteome</keyword>
<reference evidence="2 3" key="1">
    <citation type="submission" date="2017-11" db="EMBL/GenBank/DDBJ databases">
        <title>Isolation and Characterization of Family Methanocellaceae Species from Potential Methane Hydrate Area Offshore Southwestern Taiwan.</title>
        <authorList>
            <person name="Zhang W.-L."/>
            <person name="Chen W.-C."/>
            <person name="Lai M.-C."/>
            <person name="Chen S.-C."/>
        </authorList>
    </citation>
    <scope>NUCLEOTIDE SEQUENCE [LARGE SCALE GENOMIC DNA]</scope>
    <source>
        <strain evidence="2 3">CWC-04</strain>
    </source>
</reference>
<dbReference type="Proteomes" id="UP001320159">
    <property type="component" value="Unassembled WGS sequence"/>
</dbReference>
<feature type="transmembrane region" description="Helical" evidence="1">
    <location>
        <begin position="29"/>
        <end position="46"/>
    </location>
</feature>
<feature type="transmembrane region" description="Helical" evidence="1">
    <location>
        <begin position="99"/>
        <end position="124"/>
    </location>
</feature>
<protein>
    <submittedName>
        <fullName evidence="2">Uncharacterized protein</fullName>
    </submittedName>
</protein>
<gene>
    <name evidence="2" type="ORF">CUJ83_10655</name>
</gene>
<dbReference type="EMBL" id="PGCK01000008">
    <property type="protein sequence ID" value="MCD1295459.1"/>
    <property type="molecule type" value="Genomic_DNA"/>
</dbReference>
<evidence type="ECO:0000313" key="2">
    <source>
        <dbReference type="EMBL" id="MCD1295459.1"/>
    </source>
</evidence>
<accession>A0AAP2RDB4</accession>
<sequence length="141" mass="15522">MVIIGAAIILVIGEILKYFMPADVLFYQLINNTYILAAAVFLLLLGLNKINLNNIKNLAASFVLILIFIAIFYQFDKVACTVLWGGQFVSVLDRVPENYITWFLLALDGVSLILGSCGAFLLLLKGLNILKDFLTGMAKSS</sequence>
<keyword evidence="1" id="KW-0812">Transmembrane</keyword>
<evidence type="ECO:0000313" key="3">
    <source>
        <dbReference type="Proteomes" id="UP001320159"/>
    </source>
</evidence>
<organism evidence="2 3">
    <name type="scientific">Methanooceanicella nereidis</name>
    <dbReference type="NCBI Taxonomy" id="2052831"/>
    <lineage>
        <taxon>Archaea</taxon>
        <taxon>Methanobacteriati</taxon>
        <taxon>Methanobacteriota</taxon>
        <taxon>Stenosarchaea group</taxon>
        <taxon>Methanomicrobia</taxon>
        <taxon>Methanocellales</taxon>
        <taxon>Methanocellaceae</taxon>
        <taxon>Methanooceanicella</taxon>
    </lineage>
</organism>
<name>A0AAP2RDB4_9EURY</name>
<keyword evidence="1" id="KW-0472">Membrane</keyword>
<proteinExistence type="predicted"/>
<feature type="transmembrane region" description="Helical" evidence="1">
    <location>
        <begin position="58"/>
        <end position="75"/>
    </location>
</feature>
<dbReference type="AlphaFoldDB" id="A0AAP2RDB4"/>
<comment type="caution">
    <text evidence="2">The sequence shown here is derived from an EMBL/GenBank/DDBJ whole genome shotgun (WGS) entry which is preliminary data.</text>
</comment>
<keyword evidence="1" id="KW-1133">Transmembrane helix</keyword>